<dbReference type="InterPro" id="IPR045336">
    <property type="entry name" value="MmgE_PrpD_N"/>
</dbReference>
<evidence type="ECO:0000313" key="6">
    <source>
        <dbReference type="Proteomes" id="UP000608530"/>
    </source>
</evidence>
<dbReference type="EMBL" id="JAEHOH010000016">
    <property type="protein sequence ID" value="MBK0419788.1"/>
    <property type="molecule type" value="Genomic_DNA"/>
</dbReference>
<gene>
    <name evidence="5" type="ORF">JD276_12165</name>
</gene>
<feature type="domain" description="MmgE/PrpD N-terminal" evidence="3">
    <location>
        <begin position="11"/>
        <end position="255"/>
    </location>
</feature>
<accession>A0A934Q954</accession>
<name>A0A934Q954_9MICO</name>
<dbReference type="PANTHER" id="PTHR16943:SF8">
    <property type="entry name" value="2-METHYLCITRATE DEHYDRATASE"/>
    <property type="match status" value="1"/>
</dbReference>
<feature type="non-terminal residue" evidence="5">
    <location>
        <position position="489"/>
    </location>
</feature>
<evidence type="ECO:0000256" key="2">
    <source>
        <dbReference type="SAM" id="MobiDB-lite"/>
    </source>
</evidence>
<dbReference type="InterPro" id="IPR045337">
    <property type="entry name" value="MmgE_PrpD_C"/>
</dbReference>
<dbReference type="InterPro" id="IPR042183">
    <property type="entry name" value="MmgE/PrpD_sf_1"/>
</dbReference>
<keyword evidence="6" id="KW-1185">Reference proteome</keyword>
<organism evidence="5 6">
    <name type="scientific">Leucobacter chromiisoli</name>
    <dbReference type="NCBI Taxonomy" id="2796471"/>
    <lineage>
        <taxon>Bacteria</taxon>
        <taxon>Bacillati</taxon>
        <taxon>Actinomycetota</taxon>
        <taxon>Actinomycetes</taxon>
        <taxon>Micrococcales</taxon>
        <taxon>Microbacteriaceae</taxon>
        <taxon>Leucobacter</taxon>
    </lineage>
</organism>
<feature type="region of interest" description="Disordered" evidence="2">
    <location>
        <begin position="464"/>
        <end position="489"/>
    </location>
</feature>
<dbReference type="InterPro" id="IPR036148">
    <property type="entry name" value="MmgE/PrpD_sf"/>
</dbReference>
<sequence>MSEPQTPTLSQRLARFAAETTFETLPSDVVESVRGRILDILGICLAATPLPTSRAAMRWAETQGGAAQATAFGLRERVPATSAAFVNGVLAHSLDYDDTHLPSVLHPSASVVPAALAAAEANRATGAQTMAAIAVGIEVCVRIGMAGYDRQAGNSTFFEHGQHATSIAGAMGSAVAVGMLSGLDEDGISNALGVAASMASGIIESNRTGGTVKRMHCGWAAHSAVSAAQLVALGFTGPPTVLEGRFGFFQAWLHGNFDPAEITRGLGEEWAVPDIFFKPYPANHFTHAAIDAALALRAGGLRSEEVERIELGVAAATVRTVGEPIEVKRAPQTGYMAQFSAPFVIAAALSGGGGLGLGLDDFTDERAADPELRTVMSAVSVVADAECDAIFPHQFPGILRVRTVDGRELVERVLVNRGGPGRPLTFEELGAKFRDNAERVLGPESIERMRDVLARFEHLDDVGEALDVGGARGPPGPPPPQTHSVSRGK</sequence>
<dbReference type="AlphaFoldDB" id="A0A934Q954"/>
<feature type="domain" description="MmgE/PrpD C-terminal" evidence="4">
    <location>
        <begin position="280"/>
        <end position="451"/>
    </location>
</feature>
<dbReference type="InterPro" id="IPR042188">
    <property type="entry name" value="MmgE/PrpD_sf_2"/>
</dbReference>
<proteinExistence type="inferred from homology"/>
<dbReference type="Pfam" id="PF03972">
    <property type="entry name" value="MmgE_PrpD_N"/>
    <property type="match status" value="1"/>
</dbReference>
<dbReference type="PANTHER" id="PTHR16943">
    <property type="entry name" value="2-METHYLCITRATE DEHYDRATASE-RELATED"/>
    <property type="match status" value="1"/>
</dbReference>
<protein>
    <submittedName>
        <fullName evidence="5">MmgE/PrpD family protein</fullName>
    </submittedName>
</protein>
<evidence type="ECO:0000259" key="4">
    <source>
        <dbReference type="Pfam" id="PF19305"/>
    </source>
</evidence>
<dbReference type="SUPFAM" id="SSF103378">
    <property type="entry name" value="2-methylcitrate dehydratase PrpD"/>
    <property type="match status" value="1"/>
</dbReference>
<evidence type="ECO:0000256" key="1">
    <source>
        <dbReference type="ARBA" id="ARBA00006174"/>
    </source>
</evidence>
<evidence type="ECO:0000259" key="3">
    <source>
        <dbReference type="Pfam" id="PF03972"/>
    </source>
</evidence>
<dbReference type="Gene3D" id="1.10.4100.10">
    <property type="entry name" value="2-methylcitrate dehydratase PrpD"/>
    <property type="match status" value="1"/>
</dbReference>
<evidence type="ECO:0000313" key="5">
    <source>
        <dbReference type="EMBL" id="MBK0419788.1"/>
    </source>
</evidence>
<dbReference type="InterPro" id="IPR005656">
    <property type="entry name" value="MmgE_PrpD"/>
</dbReference>
<dbReference type="Pfam" id="PF19305">
    <property type="entry name" value="MmgE_PrpD_C"/>
    <property type="match status" value="1"/>
</dbReference>
<dbReference type="RefSeq" id="WP_200115925.1">
    <property type="nucleotide sequence ID" value="NZ_JAEHOH010000016.1"/>
</dbReference>
<comment type="caution">
    <text evidence="5">The sequence shown here is derived from an EMBL/GenBank/DDBJ whole genome shotgun (WGS) entry which is preliminary data.</text>
</comment>
<comment type="similarity">
    <text evidence="1">Belongs to the PrpD family.</text>
</comment>
<dbReference type="GO" id="GO:0016829">
    <property type="term" value="F:lyase activity"/>
    <property type="evidence" value="ECO:0007669"/>
    <property type="project" value="InterPro"/>
</dbReference>
<reference evidence="5" key="1">
    <citation type="submission" date="2020-12" db="EMBL/GenBank/DDBJ databases">
        <title>Leucobacter sp. CAS1, isolated from Chromium sludge.</title>
        <authorList>
            <person name="Xu Z."/>
        </authorList>
    </citation>
    <scope>NUCLEOTIDE SEQUENCE</scope>
    <source>
        <strain evidence="5">CSA1</strain>
    </source>
</reference>
<dbReference type="Proteomes" id="UP000608530">
    <property type="component" value="Unassembled WGS sequence"/>
</dbReference>
<dbReference type="Gene3D" id="3.30.1330.120">
    <property type="entry name" value="2-methylcitrate dehydratase PrpD"/>
    <property type="match status" value="1"/>
</dbReference>